<organism evidence="1 2">
    <name type="scientific">Jimgerdemannia flammicorona</name>
    <dbReference type="NCBI Taxonomy" id="994334"/>
    <lineage>
        <taxon>Eukaryota</taxon>
        <taxon>Fungi</taxon>
        <taxon>Fungi incertae sedis</taxon>
        <taxon>Mucoromycota</taxon>
        <taxon>Mucoromycotina</taxon>
        <taxon>Endogonomycetes</taxon>
        <taxon>Endogonales</taxon>
        <taxon>Endogonaceae</taxon>
        <taxon>Jimgerdemannia</taxon>
    </lineage>
</organism>
<dbReference type="EMBL" id="RBNJ01000326">
    <property type="protein sequence ID" value="RUS34808.1"/>
    <property type="molecule type" value="Genomic_DNA"/>
</dbReference>
<keyword evidence="2" id="KW-1185">Reference proteome</keyword>
<gene>
    <name evidence="1" type="ORF">BC938DRAFT_478401</name>
</gene>
<sequence>MAFCLAVSMQRNLQAQCIKHLPIKANRRFERERKRMQDIVDEVIRARKLSPDSKNSEKDLLGYMLNAVSDEGLGFEFKYVDDTPATYDPNPKPSPT</sequence>
<dbReference type="Gene3D" id="1.10.630.10">
    <property type="entry name" value="Cytochrome P450"/>
    <property type="match status" value="1"/>
</dbReference>
<dbReference type="GO" id="GO:0004497">
    <property type="term" value="F:monooxygenase activity"/>
    <property type="evidence" value="ECO:0007669"/>
    <property type="project" value="InterPro"/>
</dbReference>
<name>A0A433QYE3_9FUNG</name>
<dbReference type="AlphaFoldDB" id="A0A433QYE3"/>
<dbReference type="Proteomes" id="UP000274822">
    <property type="component" value="Unassembled WGS sequence"/>
</dbReference>
<dbReference type="SUPFAM" id="SSF48264">
    <property type="entry name" value="Cytochrome P450"/>
    <property type="match status" value="1"/>
</dbReference>
<reference evidence="1 2" key="1">
    <citation type="journal article" date="2018" name="New Phytol.">
        <title>Phylogenomics of Endogonaceae and evolution of mycorrhizas within Mucoromycota.</title>
        <authorList>
            <person name="Chang Y."/>
            <person name="Desiro A."/>
            <person name="Na H."/>
            <person name="Sandor L."/>
            <person name="Lipzen A."/>
            <person name="Clum A."/>
            <person name="Barry K."/>
            <person name="Grigoriev I.V."/>
            <person name="Martin F.M."/>
            <person name="Stajich J.E."/>
            <person name="Smith M.E."/>
            <person name="Bonito G."/>
            <person name="Spatafora J.W."/>
        </authorList>
    </citation>
    <scope>NUCLEOTIDE SEQUENCE [LARGE SCALE GENOMIC DNA]</scope>
    <source>
        <strain evidence="1 2">AD002</strain>
    </source>
</reference>
<protein>
    <submittedName>
        <fullName evidence="1">Uncharacterized protein</fullName>
    </submittedName>
</protein>
<dbReference type="GO" id="GO:0005506">
    <property type="term" value="F:iron ion binding"/>
    <property type="evidence" value="ECO:0007669"/>
    <property type="project" value="InterPro"/>
</dbReference>
<evidence type="ECO:0000313" key="2">
    <source>
        <dbReference type="Proteomes" id="UP000274822"/>
    </source>
</evidence>
<accession>A0A433QYE3</accession>
<comment type="caution">
    <text evidence="1">The sequence shown here is derived from an EMBL/GenBank/DDBJ whole genome shotgun (WGS) entry which is preliminary data.</text>
</comment>
<dbReference type="GO" id="GO:0020037">
    <property type="term" value="F:heme binding"/>
    <property type="evidence" value="ECO:0007669"/>
    <property type="project" value="InterPro"/>
</dbReference>
<proteinExistence type="predicted"/>
<evidence type="ECO:0000313" key="1">
    <source>
        <dbReference type="EMBL" id="RUS34808.1"/>
    </source>
</evidence>
<dbReference type="InterPro" id="IPR036396">
    <property type="entry name" value="Cyt_P450_sf"/>
</dbReference>
<dbReference type="GO" id="GO:0016705">
    <property type="term" value="F:oxidoreductase activity, acting on paired donors, with incorporation or reduction of molecular oxygen"/>
    <property type="evidence" value="ECO:0007669"/>
    <property type="project" value="InterPro"/>
</dbReference>